<comment type="subcellular location">
    <subcellularLocation>
        <location evidence="1">Membrane</location>
        <topology evidence="1">Multi-pass membrane protein</topology>
    </subcellularLocation>
</comment>
<dbReference type="InterPro" id="IPR004031">
    <property type="entry name" value="PMP22/EMP/MP20/Claudin"/>
</dbReference>
<keyword evidence="2 5" id="KW-0812">Transmembrane</keyword>
<organism evidence="6 7">
    <name type="scientific">Macrosiphum euphorbiae</name>
    <name type="common">potato aphid</name>
    <dbReference type="NCBI Taxonomy" id="13131"/>
    <lineage>
        <taxon>Eukaryota</taxon>
        <taxon>Metazoa</taxon>
        <taxon>Ecdysozoa</taxon>
        <taxon>Arthropoda</taxon>
        <taxon>Hexapoda</taxon>
        <taxon>Insecta</taxon>
        <taxon>Pterygota</taxon>
        <taxon>Neoptera</taxon>
        <taxon>Paraneoptera</taxon>
        <taxon>Hemiptera</taxon>
        <taxon>Sternorrhyncha</taxon>
        <taxon>Aphidomorpha</taxon>
        <taxon>Aphidoidea</taxon>
        <taxon>Aphididae</taxon>
        <taxon>Macrosiphini</taxon>
        <taxon>Macrosiphum</taxon>
    </lineage>
</organism>
<proteinExistence type="predicted"/>
<evidence type="ECO:0000256" key="3">
    <source>
        <dbReference type="ARBA" id="ARBA00022989"/>
    </source>
</evidence>
<dbReference type="AlphaFoldDB" id="A0AAV0XZA2"/>
<protein>
    <submittedName>
        <fullName evidence="6">Uncharacterized protein</fullName>
    </submittedName>
</protein>
<evidence type="ECO:0000313" key="6">
    <source>
        <dbReference type="EMBL" id="CAI6373072.1"/>
    </source>
</evidence>
<sequence>MATSRNGVTAAGLSFLATFLVLLAFTTKSWLVTDGKLKNPEFERLGLWVACFKDFEDSRHWHDTGFYNCWWVFEEEYYTTSDIIFKDFYVATQFFFTSCVLLTVFGLLYTTLYMHLNRAYVGYVQILLSAGILNIAAAICSNIALIIFGIYGDNREWMPHCEHNDIGWSYGVAVAGTIALYVSGVLYIMEQRIYNVKLEKMATQRANYNSEANDLLQSSHTAV</sequence>
<dbReference type="Proteomes" id="UP001160148">
    <property type="component" value="Unassembled WGS sequence"/>
</dbReference>
<keyword evidence="7" id="KW-1185">Reference proteome</keyword>
<gene>
    <name evidence="6" type="ORF">MEUPH1_LOCUS26869</name>
</gene>
<comment type="caution">
    <text evidence="6">The sequence shown here is derived from an EMBL/GenBank/DDBJ whole genome shotgun (WGS) entry which is preliminary data.</text>
</comment>
<dbReference type="GO" id="GO:0005918">
    <property type="term" value="C:septate junction"/>
    <property type="evidence" value="ECO:0007669"/>
    <property type="project" value="TreeGrafter"/>
</dbReference>
<evidence type="ECO:0000256" key="2">
    <source>
        <dbReference type="ARBA" id="ARBA00022692"/>
    </source>
</evidence>
<dbReference type="GO" id="GO:0035151">
    <property type="term" value="P:regulation of tube size, open tracheal system"/>
    <property type="evidence" value="ECO:0007669"/>
    <property type="project" value="TreeGrafter"/>
</dbReference>
<dbReference type="PANTHER" id="PTHR21284:SF11">
    <property type="entry name" value="KUNE-KUNE"/>
    <property type="match status" value="1"/>
</dbReference>
<feature type="transmembrane region" description="Helical" evidence="5">
    <location>
        <begin position="126"/>
        <end position="148"/>
    </location>
</feature>
<dbReference type="Gene3D" id="1.20.140.150">
    <property type="match status" value="1"/>
</dbReference>
<evidence type="ECO:0000256" key="1">
    <source>
        <dbReference type="ARBA" id="ARBA00004141"/>
    </source>
</evidence>
<feature type="transmembrane region" description="Helical" evidence="5">
    <location>
        <begin position="168"/>
        <end position="189"/>
    </location>
</feature>
<dbReference type="EMBL" id="CARXXK010001085">
    <property type="protein sequence ID" value="CAI6373072.1"/>
    <property type="molecule type" value="Genomic_DNA"/>
</dbReference>
<reference evidence="6 7" key="1">
    <citation type="submission" date="2023-01" db="EMBL/GenBank/DDBJ databases">
        <authorList>
            <person name="Whitehead M."/>
        </authorList>
    </citation>
    <scope>NUCLEOTIDE SEQUENCE [LARGE SCALE GENOMIC DNA]</scope>
</reference>
<feature type="transmembrane region" description="Helical" evidence="5">
    <location>
        <begin position="94"/>
        <end position="114"/>
    </location>
</feature>
<dbReference type="Pfam" id="PF13903">
    <property type="entry name" value="Claudin_2"/>
    <property type="match status" value="1"/>
</dbReference>
<dbReference type="GO" id="GO:0019991">
    <property type="term" value="P:septate junction assembly"/>
    <property type="evidence" value="ECO:0007669"/>
    <property type="project" value="TreeGrafter"/>
</dbReference>
<evidence type="ECO:0000313" key="7">
    <source>
        <dbReference type="Proteomes" id="UP001160148"/>
    </source>
</evidence>
<dbReference type="GO" id="GO:0016020">
    <property type="term" value="C:membrane"/>
    <property type="evidence" value="ECO:0007669"/>
    <property type="project" value="UniProtKB-SubCell"/>
</dbReference>
<dbReference type="PANTHER" id="PTHR21284">
    <property type="entry name" value="EG:80H7.2 PROTEIN"/>
    <property type="match status" value="1"/>
</dbReference>
<keyword evidence="3 5" id="KW-1133">Transmembrane helix</keyword>
<evidence type="ECO:0000256" key="5">
    <source>
        <dbReference type="SAM" id="Phobius"/>
    </source>
</evidence>
<keyword evidence="4 5" id="KW-0472">Membrane</keyword>
<name>A0AAV0XZA2_9HEMI</name>
<accession>A0AAV0XZA2</accession>
<evidence type="ECO:0000256" key="4">
    <source>
        <dbReference type="ARBA" id="ARBA00023136"/>
    </source>
</evidence>